<gene>
    <name evidence="1" type="ORF">M513_13778</name>
</gene>
<evidence type="ECO:0000313" key="2">
    <source>
        <dbReference type="Proteomes" id="UP000030764"/>
    </source>
</evidence>
<name>A0A085LK48_9BILA</name>
<organism evidence="1 2">
    <name type="scientific">Trichuris suis</name>
    <name type="common">pig whipworm</name>
    <dbReference type="NCBI Taxonomy" id="68888"/>
    <lineage>
        <taxon>Eukaryota</taxon>
        <taxon>Metazoa</taxon>
        <taxon>Ecdysozoa</taxon>
        <taxon>Nematoda</taxon>
        <taxon>Enoplea</taxon>
        <taxon>Dorylaimia</taxon>
        <taxon>Trichinellida</taxon>
        <taxon>Trichuridae</taxon>
        <taxon>Trichuris</taxon>
    </lineage>
</organism>
<feature type="non-terminal residue" evidence="1">
    <location>
        <position position="1"/>
    </location>
</feature>
<proteinExistence type="predicted"/>
<dbReference type="EMBL" id="KL363541">
    <property type="protein sequence ID" value="KFD45344.1"/>
    <property type="molecule type" value="Genomic_DNA"/>
</dbReference>
<sequence>GAPKVAISLPEATAAKECKQENQVESFINRVKGKTTAADAAPYL</sequence>
<feature type="non-terminal residue" evidence="1">
    <location>
        <position position="44"/>
    </location>
</feature>
<keyword evidence="2" id="KW-1185">Reference proteome</keyword>
<evidence type="ECO:0000313" key="1">
    <source>
        <dbReference type="EMBL" id="KFD45344.1"/>
    </source>
</evidence>
<dbReference type="AlphaFoldDB" id="A0A085LK48"/>
<accession>A0A085LK48</accession>
<reference evidence="1 2" key="1">
    <citation type="journal article" date="2014" name="Nat. Genet.">
        <title>Genome and transcriptome of the porcine whipworm Trichuris suis.</title>
        <authorList>
            <person name="Jex A.R."/>
            <person name="Nejsum P."/>
            <person name="Schwarz E.M."/>
            <person name="Hu L."/>
            <person name="Young N.D."/>
            <person name="Hall R.S."/>
            <person name="Korhonen P.K."/>
            <person name="Liao S."/>
            <person name="Thamsborg S."/>
            <person name="Xia J."/>
            <person name="Xu P."/>
            <person name="Wang S."/>
            <person name="Scheerlinck J.P."/>
            <person name="Hofmann A."/>
            <person name="Sternberg P.W."/>
            <person name="Wang J."/>
            <person name="Gasser R.B."/>
        </authorList>
    </citation>
    <scope>NUCLEOTIDE SEQUENCE [LARGE SCALE GENOMIC DNA]</scope>
    <source>
        <strain evidence="1">DCEP-RM93M</strain>
    </source>
</reference>
<dbReference type="Proteomes" id="UP000030764">
    <property type="component" value="Unassembled WGS sequence"/>
</dbReference>
<protein>
    <submittedName>
        <fullName evidence="1">Uncharacterized protein</fullName>
    </submittedName>
</protein>